<accession>A0A9D4HW18</accession>
<comment type="caution">
    <text evidence="2">The sequence shown here is derived from an EMBL/GenBank/DDBJ whole genome shotgun (WGS) entry which is preliminary data.</text>
</comment>
<evidence type="ECO:0000313" key="3">
    <source>
        <dbReference type="Proteomes" id="UP000828390"/>
    </source>
</evidence>
<dbReference type="AlphaFoldDB" id="A0A9D4HW18"/>
<evidence type="ECO:0000256" key="1">
    <source>
        <dbReference type="SAM" id="MobiDB-lite"/>
    </source>
</evidence>
<feature type="compositionally biased region" description="Acidic residues" evidence="1">
    <location>
        <begin position="48"/>
        <end position="57"/>
    </location>
</feature>
<gene>
    <name evidence="2" type="ORF">DPMN_043918</name>
</gene>
<organism evidence="2 3">
    <name type="scientific">Dreissena polymorpha</name>
    <name type="common">Zebra mussel</name>
    <name type="synonym">Mytilus polymorpha</name>
    <dbReference type="NCBI Taxonomy" id="45954"/>
    <lineage>
        <taxon>Eukaryota</taxon>
        <taxon>Metazoa</taxon>
        <taxon>Spiralia</taxon>
        <taxon>Lophotrochozoa</taxon>
        <taxon>Mollusca</taxon>
        <taxon>Bivalvia</taxon>
        <taxon>Autobranchia</taxon>
        <taxon>Heteroconchia</taxon>
        <taxon>Euheterodonta</taxon>
        <taxon>Imparidentia</taxon>
        <taxon>Neoheterodontei</taxon>
        <taxon>Myida</taxon>
        <taxon>Dreissenoidea</taxon>
        <taxon>Dreissenidae</taxon>
        <taxon>Dreissena</taxon>
    </lineage>
</organism>
<evidence type="ECO:0000313" key="2">
    <source>
        <dbReference type="EMBL" id="KAH3737335.1"/>
    </source>
</evidence>
<name>A0A9D4HW18_DREPO</name>
<dbReference type="Proteomes" id="UP000828390">
    <property type="component" value="Unassembled WGS sequence"/>
</dbReference>
<sequence length="57" mass="6986">MHSELWKPMRGKGLKSRKKLKRLREKRNVLKSDWSGHRNRRKKRTSNEIEEDLPTRC</sequence>
<reference evidence="2" key="2">
    <citation type="submission" date="2020-11" db="EMBL/GenBank/DDBJ databases">
        <authorList>
            <person name="McCartney M.A."/>
            <person name="Auch B."/>
            <person name="Kono T."/>
            <person name="Mallez S."/>
            <person name="Becker A."/>
            <person name="Gohl D.M."/>
            <person name="Silverstein K.A.T."/>
            <person name="Koren S."/>
            <person name="Bechman K.B."/>
            <person name="Herman A."/>
            <person name="Abrahante J.E."/>
            <person name="Garbe J."/>
        </authorList>
    </citation>
    <scope>NUCLEOTIDE SEQUENCE</scope>
    <source>
        <strain evidence="2">Duluth1</strain>
        <tissue evidence="2">Whole animal</tissue>
    </source>
</reference>
<dbReference type="EMBL" id="JAIWYP010000011">
    <property type="protein sequence ID" value="KAH3737335.1"/>
    <property type="molecule type" value="Genomic_DNA"/>
</dbReference>
<protein>
    <submittedName>
        <fullName evidence="2">Uncharacterized protein</fullName>
    </submittedName>
</protein>
<proteinExistence type="predicted"/>
<feature type="compositionally biased region" description="Basic and acidic residues" evidence="1">
    <location>
        <begin position="26"/>
        <end position="36"/>
    </location>
</feature>
<keyword evidence="3" id="KW-1185">Reference proteome</keyword>
<feature type="compositionally biased region" description="Basic residues" evidence="1">
    <location>
        <begin position="9"/>
        <end position="25"/>
    </location>
</feature>
<feature type="region of interest" description="Disordered" evidence="1">
    <location>
        <begin position="1"/>
        <end position="57"/>
    </location>
</feature>
<reference evidence="2" key="1">
    <citation type="journal article" date="2019" name="bioRxiv">
        <title>The Genome of the Zebra Mussel, Dreissena polymorpha: A Resource for Invasive Species Research.</title>
        <authorList>
            <person name="McCartney M.A."/>
            <person name="Auch B."/>
            <person name="Kono T."/>
            <person name="Mallez S."/>
            <person name="Zhang Y."/>
            <person name="Obille A."/>
            <person name="Becker A."/>
            <person name="Abrahante J.E."/>
            <person name="Garbe J."/>
            <person name="Badalamenti J.P."/>
            <person name="Herman A."/>
            <person name="Mangelson H."/>
            <person name="Liachko I."/>
            <person name="Sullivan S."/>
            <person name="Sone E.D."/>
            <person name="Koren S."/>
            <person name="Silverstein K.A.T."/>
            <person name="Beckman K.B."/>
            <person name="Gohl D.M."/>
        </authorList>
    </citation>
    <scope>NUCLEOTIDE SEQUENCE</scope>
    <source>
        <strain evidence="2">Duluth1</strain>
        <tissue evidence="2">Whole animal</tissue>
    </source>
</reference>